<feature type="non-terminal residue" evidence="3">
    <location>
        <position position="86"/>
    </location>
</feature>
<keyword evidence="2" id="KW-0812">Transmembrane</keyword>
<protein>
    <recommendedName>
        <fullName evidence="4">1,4-dihydroxy-2-naphthoate octaprenyltransferase</fullName>
    </recommendedName>
</protein>
<feature type="transmembrane region" description="Helical" evidence="2">
    <location>
        <begin position="20"/>
        <end position="52"/>
    </location>
</feature>
<comment type="caution">
    <text evidence="3">The sequence shown here is derived from an EMBL/GenBank/DDBJ whole genome shotgun (WGS) entry which is preliminary data.</text>
</comment>
<evidence type="ECO:0000256" key="2">
    <source>
        <dbReference type="SAM" id="Phobius"/>
    </source>
</evidence>
<organism evidence="3">
    <name type="scientific">marine sediment metagenome</name>
    <dbReference type="NCBI Taxonomy" id="412755"/>
    <lineage>
        <taxon>unclassified sequences</taxon>
        <taxon>metagenomes</taxon>
        <taxon>ecological metagenomes</taxon>
    </lineage>
</organism>
<gene>
    <name evidence="3" type="ORF">S06H3_10521</name>
</gene>
<evidence type="ECO:0000313" key="3">
    <source>
        <dbReference type="EMBL" id="GAI08510.1"/>
    </source>
</evidence>
<sequence length="86" mass="9390">MQELKQWLKLFRAQTFPATLLLLVTAFLVGGGGLFSIKGVLVCLFAFLAHLFSFGENSLLDTSQGFDTKDSSKSLHPLVNGEISID</sequence>
<keyword evidence="2" id="KW-0472">Membrane</keyword>
<accession>X1M1I8</accession>
<dbReference type="AlphaFoldDB" id="X1M1I8"/>
<keyword evidence="2" id="KW-1133">Transmembrane helix</keyword>
<proteinExistence type="predicted"/>
<reference evidence="3" key="1">
    <citation type="journal article" date="2014" name="Front. Microbiol.">
        <title>High frequency of phylogenetically diverse reductive dehalogenase-homologous genes in deep subseafloor sedimentary metagenomes.</title>
        <authorList>
            <person name="Kawai M."/>
            <person name="Futagami T."/>
            <person name="Toyoda A."/>
            <person name="Takaki Y."/>
            <person name="Nishi S."/>
            <person name="Hori S."/>
            <person name="Arai W."/>
            <person name="Tsubouchi T."/>
            <person name="Morono Y."/>
            <person name="Uchiyama I."/>
            <person name="Ito T."/>
            <person name="Fujiyama A."/>
            <person name="Inagaki F."/>
            <person name="Takami H."/>
        </authorList>
    </citation>
    <scope>NUCLEOTIDE SEQUENCE</scope>
    <source>
        <strain evidence="3">Expedition CK06-06</strain>
    </source>
</reference>
<name>X1M1I8_9ZZZZ</name>
<evidence type="ECO:0008006" key="4">
    <source>
        <dbReference type="Google" id="ProtNLM"/>
    </source>
</evidence>
<evidence type="ECO:0000256" key="1">
    <source>
        <dbReference type="SAM" id="MobiDB-lite"/>
    </source>
</evidence>
<dbReference type="EMBL" id="BARV01004884">
    <property type="protein sequence ID" value="GAI08510.1"/>
    <property type="molecule type" value="Genomic_DNA"/>
</dbReference>
<feature type="region of interest" description="Disordered" evidence="1">
    <location>
        <begin position="66"/>
        <end position="86"/>
    </location>
</feature>